<protein>
    <submittedName>
        <fullName evidence="1">DNA-binding protein</fullName>
    </submittedName>
</protein>
<sequence length="44" mass="4810">MRREEVAQRANISSAWYMCLEQGRGGAPSAEVLDNLAKALLLSC</sequence>
<dbReference type="SUPFAM" id="SSF47413">
    <property type="entry name" value="lambda repressor-like DNA-binding domains"/>
    <property type="match status" value="1"/>
</dbReference>
<dbReference type="EMBL" id="CP030843">
    <property type="protein sequence ID" value="AXC16278.1"/>
    <property type="molecule type" value="Genomic_DNA"/>
</dbReference>
<evidence type="ECO:0000313" key="1">
    <source>
        <dbReference type="EMBL" id="AXC16278.1"/>
    </source>
</evidence>
<name>A0A2Z5GBA4_9BACT</name>
<dbReference type="GO" id="GO:0003677">
    <property type="term" value="F:DNA binding"/>
    <property type="evidence" value="ECO:0007669"/>
    <property type="project" value="UniProtKB-KW"/>
</dbReference>
<keyword evidence="1" id="KW-0614">Plasmid</keyword>
<dbReference type="InterPro" id="IPR010982">
    <property type="entry name" value="Lambda_DNA-bd_dom_sf"/>
</dbReference>
<proteinExistence type="predicted"/>
<accession>A0A2Z5GBA4</accession>
<keyword evidence="2" id="KW-1185">Reference proteome</keyword>
<keyword evidence="1" id="KW-0238">DNA-binding</keyword>
<organism evidence="1 2">
    <name type="scientific">Acidisarcina polymorpha</name>
    <dbReference type="NCBI Taxonomy" id="2211140"/>
    <lineage>
        <taxon>Bacteria</taxon>
        <taxon>Pseudomonadati</taxon>
        <taxon>Acidobacteriota</taxon>
        <taxon>Terriglobia</taxon>
        <taxon>Terriglobales</taxon>
        <taxon>Acidobacteriaceae</taxon>
        <taxon>Acidisarcina</taxon>
    </lineage>
</organism>
<dbReference type="Gene3D" id="1.10.260.40">
    <property type="entry name" value="lambda repressor-like DNA-binding domains"/>
    <property type="match status" value="1"/>
</dbReference>
<dbReference type="Pfam" id="PF13560">
    <property type="entry name" value="HTH_31"/>
    <property type="match status" value="1"/>
</dbReference>
<dbReference type="KEGG" id="abas:ACPOL_7086"/>
<dbReference type="AlphaFoldDB" id="A0A2Z5GBA4"/>
<geneLocation type="plasmid" evidence="2">
    <name>pacpol4</name>
</geneLocation>
<gene>
    <name evidence="1" type="ORF">ACPOL_7086</name>
</gene>
<evidence type="ECO:0000313" key="2">
    <source>
        <dbReference type="Proteomes" id="UP000253606"/>
    </source>
</evidence>
<dbReference type="PANTHER" id="PTHR35010">
    <property type="entry name" value="BLL4672 PROTEIN-RELATED"/>
    <property type="match status" value="1"/>
</dbReference>
<dbReference type="Proteomes" id="UP000253606">
    <property type="component" value="Plasmid pACPOL4"/>
</dbReference>
<dbReference type="PANTHER" id="PTHR35010:SF2">
    <property type="entry name" value="BLL4672 PROTEIN"/>
    <property type="match status" value="1"/>
</dbReference>
<reference evidence="1 2" key="1">
    <citation type="journal article" date="2018" name="Front. Microbiol.">
        <title>Hydrolytic Capabilities as a Key to Environmental Success: Chitinolytic and Cellulolytic Acidobacteria From Acidic Sub-arctic Soils and Boreal Peatlands.</title>
        <authorList>
            <person name="Belova S.E."/>
            <person name="Ravin N.V."/>
            <person name="Pankratov T.A."/>
            <person name="Rakitin A.L."/>
            <person name="Ivanova A.A."/>
            <person name="Beletsky A.V."/>
            <person name="Mardanov A.V."/>
            <person name="Sinninghe Damste J.S."/>
            <person name="Dedysh S.N."/>
        </authorList>
    </citation>
    <scope>NUCLEOTIDE SEQUENCE [LARGE SCALE GENOMIC DNA]</scope>
    <source>
        <strain evidence="1 2">SBC82</strain>
        <plasmid evidence="2">pacpol4</plasmid>
    </source>
</reference>